<dbReference type="PANTHER" id="PTHR47706:SF6">
    <property type="entry name" value="NMRA-LIKE FAMILY PROTEIN (AFU_ORTHOLOGUE AFUA_6G00280)"/>
    <property type="match status" value="1"/>
</dbReference>
<proteinExistence type="predicted"/>
<evidence type="ECO:0000259" key="3">
    <source>
        <dbReference type="Pfam" id="PF05368"/>
    </source>
</evidence>
<sequence>MSKSQQILVIGAGELGAQVIQALVQHPLRTTAHISVLLRPSSITPPDRHRAQEFSHLRNQGVKYIPADIALDAESHLTSIFRTFDTVVGCTGFSAGRGMQVKIARAVLAAKVPRYIPWQFGVDYDAIGRGSAQDLFDEQLDVRDMLRCAAETSDSDDKHSKTQWVIISTGMFTSFLFEPSFGVVEIFNRRVTALGHQDNQVSVTAVEDIGRITAEVILGPESDSAFDNKVIYVAGDTLTYAKLGDLVESLVDGKSRIERNVKTVQEARADLAKEPNNTLFKYQVVFGEGRGVSWDLAETWNRKIGIKVMTVEEWARTHSLV</sequence>
<name>A0A1L9NL92_ASPTC</name>
<protein>
    <recommendedName>
        <fullName evidence="3">NmrA-like domain-containing protein</fullName>
    </recommendedName>
</protein>
<dbReference type="Pfam" id="PF05368">
    <property type="entry name" value="NmrA"/>
    <property type="match status" value="1"/>
</dbReference>
<keyword evidence="5" id="KW-1185">Reference proteome</keyword>
<accession>A0A1L9NL92</accession>
<dbReference type="OMA" id="ISCTGFA"/>
<evidence type="ECO:0000256" key="2">
    <source>
        <dbReference type="ARBA" id="ARBA00023002"/>
    </source>
</evidence>
<dbReference type="VEuPathDB" id="FungiDB:ASPTUDRAFT_51857"/>
<dbReference type="Gene3D" id="3.90.25.10">
    <property type="entry name" value="UDP-galactose 4-epimerase, domain 1"/>
    <property type="match status" value="1"/>
</dbReference>
<dbReference type="InterPro" id="IPR045312">
    <property type="entry name" value="PCBER-like"/>
</dbReference>
<dbReference type="SUPFAM" id="SSF51735">
    <property type="entry name" value="NAD(P)-binding Rossmann-fold domains"/>
    <property type="match status" value="1"/>
</dbReference>
<gene>
    <name evidence="4" type="ORF">ASPTUDRAFT_51857</name>
</gene>
<dbReference type="InterPro" id="IPR036291">
    <property type="entry name" value="NAD(P)-bd_dom_sf"/>
</dbReference>
<evidence type="ECO:0000256" key="1">
    <source>
        <dbReference type="ARBA" id="ARBA00022857"/>
    </source>
</evidence>
<keyword evidence="1" id="KW-0521">NADP</keyword>
<dbReference type="EMBL" id="KV878176">
    <property type="protein sequence ID" value="OJI89934.1"/>
    <property type="molecule type" value="Genomic_DNA"/>
</dbReference>
<dbReference type="PANTHER" id="PTHR47706">
    <property type="entry name" value="NMRA-LIKE FAMILY PROTEIN"/>
    <property type="match status" value="1"/>
</dbReference>
<feature type="domain" description="NmrA-like" evidence="3">
    <location>
        <begin position="4"/>
        <end position="288"/>
    </location>
</feature>
<dbReference type="InterPro" id="IPR008030">
    <property type="entry name" value="NmrA-like"/>
</dbReference>
<dbReference type="InterPro" id="IPR051609">
    <property type="entry name" value="NmrA/Isoflavone_reductase-like"/>
</dbReference>
<dbReference type="CDD" id="cd05259">
    <property type="entry name" value="PCBER_SDR_a"/>
    <property type="match status" value="1"/>
</dbReference>
<dbReference type="STRING" id="767770.A0A1L9NL92"/>
<evidence type="ECO:0000313" key="4">
    <source>
        <dbReference type="EMBL" id="OJI89934.1"/>
    </source>
</evidence>
<keyword evidence="2" id="KW-0560">Oxidoreductase</keyword>
<dbReference type="AlphaFoldDB" id="A0A1L9NL92"/>
<dbReference type="Gene3D" id="3.40.50.720">
    <property type="entry name" value="NAD(P)-binding Rossmann-like Domain"/>
    <property type="match status" value="1"/>
</dbReference>
<reference evidence="5" key="1">
    <citation type="journal article" date="2017" name="Genome Biol.">
        <title>Comparative genomics reveals high biological diversity and specific adaptations in the industrially and medically important fungal genus Aspergillus.</title>
        <authorList>
            <person name="de Vries R.P."/>
            <person name="Riley R."/>
            <person name="Wiebenga A."/>
            <person name="Aguilar-Osorio G."/>
            <person name="Amillis S."/>
            <person name="Uchima C.A."/>
            <person name="Anderluh G."/>
            <person name="Asadollahi M."/>
            <person name="Askin M."/>
            <person name="Barry K."/>
            <person name="Battaglia E."/>
            <person name="Bayram O."/>
            <person name="Benocci T."/>
            <person name="Braus-Stromeyer S.A."/>
            <person name="Caldana C."/>
            <person name="Canovas D."/>
            <person name="Cerqueira G.C."/>
            <person name="Chen F."/>
            <person name="Chen W."/>
            <person name="Choi C."/>
            <person name="Clum A."/>
            <person name="Dos Santos R.A."/>
            <person name="Damasio A.R."/>
            <person name="Diallinas G."/>
            <person name="Emri T."/>
            <person name="Fekete E."/>
            <person name="Flipphi M."/>
            <person name="Freyberg S."/>
            <person name="Gallo A."/>
            <person name="Gournas C."/>
            <person name="Habgood R."/>
            <person name="Hainaut M."/>
            <person name="Harispe M.L."/>
            <person name="Henrissat B."/>
            <person name="Hilden K.S."/>
            <person name="Hope R."/>
            <person name="Hossain A."/>
            <person name="Karabika E."/>
            <person name="Karaffa L."/>
            <person name="Karanyi Z."/>
            <person name="Krasevec N."/>
            <person name="Kuo A."/>
            <person name="Kusch H."/>
            <person name="LaButti K."/>
            <person name="Lagendijk E.L."/>
            <person name="Lapidus A."/>
            <person name="Levasseur A."/>
            <person name="Lindquist E."/>
            <person name="Lipzen A."/>
            <person name="Logrieco A.F."/>
            <person name="MacCabe A."/>
            <person name="Maekelae M.R."/>
            <person name="Malavazi I."/>
            <person name="Melin P."/>
            <person name="Meyer V."/>
            <person name="Mielnichuk N."/>
            <person name="Miskei M."/>
            <person name="Molnar A.P."/>
            <person name="Mule G."/>
            <person name="Ngan C.Y."/>
            <person name="Orejas M."/>
            <person name="Orosz E."/>
            <person name="Ouedraogo J.P."/>
            <person name="Overkamp K.M."/>
            <person name="Park H.-S."/>
            <person name="Perrone G."/>
            <person name="Piumi F."/>
            <person name="Punt P.J."/>
            <person name="Ram A.F."/>
            <person name="Ramon A."/>
            <person name="Rauscher S."/>
            <person name="Record E."/>
            <person name="Riano-Pachon D.M."/>
            <person name="Robert V."/>
            <person name="Roehrig J."/>
            <person name="Ruller R."/>
            <person name="Salamov A."/>
            <person name="Salih N.S."/>
            <person name="Samson R.A."/>
            <person name="Sandor E."/>
            <person name="Sanguinetti M."/>
            <person name="Schuetze T."/>
            <person name="Sepcic K."/>
            <person name="Shelest E."/>
            <person name="Sherlock G."/>
            <person name="Sophianopoulou V."/>
            <person name="Squina F.M."/>
            <person name="Sun H."/>
            <person name="Susca A."/>
            <person name="Todd R.B."/>
            <person name="Tsang A."/>
            <person name="Unkles S.E."/>
            <person name="van de Wiele N."/>
            <person name="van Rossen-Uffink D."/>
            <person name="Oliveira J.V."/>
            <person name="Vesth T.C."/>
            <person name="Visser J."/>
            <person name="Yu J.-H."/>
            <person name="Zhou M."/>
            <person name="Andersen M.R."/>
            <person name="Archer D.B."/>
            <person name="Baker S.E."/>
            <person name="Benoit I."/>
            <person name="Brakhage A.A."/>
            <person name="Braus G.H."/>
            <person name="Fischer R."/>
            <person name="Frisvad J.C."/>
            <person name="Goldman G.H."/>
            <person name="Houbraken J."/>
            <person name="Oakley B."/>
            <person name="Pocsi I."/>
            <person name="Scazzocchio C."/>
            <person name="Seiboth B."/>
            <person name="vanKuyk P.A."/>
            <person name="Wortman J."/>
            <person name="Dyer P.S."/>
            <person name="Grigoriev I.V."/>
        </authorList>
    </citation>
    <scope>NUCLEOTIDE SEQUENCE [LARGE SCALE GENOMIC DNA]</scope>
    <source>
        <strain evidence="5">CBS 134.48</strain>
    </source>
</reference>
<evidence type="ECO:0000313" key="5">
    <source>
        <dbReference type="Proteomes" id="UP000184304"/>
    </source>
</evidence>
<dbReference type="Proteomes" id="UP000184304">
    <property type="component" value="Unassembled WGS sequence"/>
</dbReference>
<dbReference type="OrthoDB" id="5283654at2759"/>
<organism evidence="4 5">
    <name type="scientific">Aspergillus tubingensis (strain CBS 134.48)</name>
    <dbReference type="NCBI Taxonomy" id="767770"/>
    <lineage>
        <taxon>Eukaryota</taxon>
        <taxon>Fungi</taxon>
        <taxon>Dikarya</taxon>
        <taxon>Ascomycota</taxon>
        <taxon>Pezizomycotina</taxon>
        <taxon>Eurotiomycetes</taxon>
        <taxon>Eurotiomycetidae</taxon>
        <taxon>Eurotiales</taxon>
        <taxon>Aspergillaceae</taxon>
        <taxon>Aspergillus</taxon>
        <taxon>Aspergillus subgen. Circumdati</taxon>
    </lineage>
</organism>
<dbReference type="GO" id="GO:0016491">
    <property type="term" value="F:oxidoreductase activity"/>
    <property type="evidence" value="ECO:0007669"/>
    <property type="project" value="UniProtKB-KW"/>
</dbReference>